<gene>
    <name evidence="3" type="ORF">ZEAMMB73_Zm00001d038641</name>
</gene>
<accession>A0A1D6M7M9</accession>
<dbReference type="EMBL" id="CM000782">
    <property type="protein sequence ID" value="AQK87056.1"/>
    <property type="molecule type" value="Genomic_DNA"/>
</dbReference>
<keyword evidence="2" id="KW-0472">Membrane</keyword>
<name>A0A1D6M7M9_MAIZE</name>
<dbReference type="eggNOG" id="ENOG502R3SH">
    <property type="taxonomic scope" value="Eukaryota"/>
</dbReference>
<sequence length="165" mass="17020">MGARPDGAPGAVECCGRRLVRLLAFLFLVCACLVMAAMVATTDGGASLAGPSSNSAASSATKTGGSPAWRSGGTAADAFRSSERRIPKGPDPIHNRRVLPVLRLEHLQCRCSPSLGFGNVLCCLQACREDDDRAAPERLASRRPAGGGGGGGNRSYHCRCSSSCT</sequence>
<dbReference type="PANTHER" id="PTHR34277:SF14">
    <property type="entry name" value="OS05G0505900 PROTEIN"/>
    <property type="match status" value="1"/>
</dbReference>
<feature type="region of interest" description="Disordered" evidence="1">
    <location>
        <begin position="47"/>
        <end position="94"/>
    </location>
</feature>
<dbReference type="InterPro" id="IPR039316">
    <property type="entry name" value="CLE25/26"/>
</dbReference>
<feature type="compositionally biased region" description="Low complexity" evidence="1">
    <location>
        <begin position="47"/>
        <end position="68"/>
    </location>
</feature>
<feature type="transmembrane region" description="Helical" evidence="2">
    <location>
        <begin position="20"/>
        <end position="40"/>
    </location>
</feature>
<evidence type="ECO:0000256" key="1">
    <source>
        <dbReference type="SAM" id="MobiDB-lite"/>
    </source>
</evidence>
<proteinExistence type="predicted"/>
<protein>
    <submittedName>
        <fullName evidence="3">Uncharacterized protein</fullName>
    </submittedName>
</protein>
<feature type="compositionally biased region" description="Basic and acidic residues" evidence="1">
    <location>
        <begin position="80"/>
        <end position="94"/>
    </location>
</feature>
<dbReference type="PaxDb" id="4577-GRMZM2G005818_P01"/>
<evidence type="ECO:0000256" key="2">
    <source>
        <dbReference type="SAM" id="Phobius"/>
    </source>
</evidence>
<reference evidence="3" key="1">
    <citation type="submission" date="2015-12" db="EMBL/GenBank/DDBJ databases">
        <title>Update maize B73 reference genome by single molecule sequencing technologies.</title>
        <authorList>
            <consortium name="Maize Genome Sequencing Project"/>
            <person name="Ware D."/>
        </authorList>
    </citation>
    <scope>NUCLEOTIDE SEQUENCE</scope>
    <source>
        <tissue evidence="3">Seedling</tissue>
    </source>
</reference>
<dbReference type="PROSITE" id="PS51257">
    <property type="entry name" value="PROKAR_LIPOPROTEIN"/>
    <property type="match status" value="1"/>
</dbReference>
<dbReference type="PANTHER" id="PTHR34277">
    <property type="entry name" value="CLAVATA3/ESR (CLE)-RELATED PROTEIN 26"/>
    <property type="match status" value="1"/>
</dbReference>
<organism evidence="3">
    <name type="scientific">Zea mays</name>
    <name type="common">Maize</name>
    <dbReference type="NCBI Taxonomy" id="4577"/>
    <lineage>
        <taxon>Eukaryota</taxon>
        <taxon>Viridiplantae</taxon>
        <taxon>Streptophyta</taxon>
        <taxon>Embryophyta</taxon>
        <taxon>Tracheophyta</taxon>
        <taxon>Spermatophyta</taxon>
        <taxon>Magnoliopsida</taxon>
        <taxon>Liliopsida</taxon>
        <taxon>Poales</taxon>
        <taxon>Poaceae</taxon>
        <taxon>PACMAD clade</taxon>
        <taxon>Panicoideae</taxon>
        <taxon>Andropogonodae</taxon>
        <taxon>Andropogoneae</taxon>
        <taxon>Tripsacinae</taxon>
        <taxon>Zea</taxon>
    </lineage>
</organism>
<keyword evidence="2" id="KW-0812">Transmembrane</keyword>
<evidence type="ECO:0000313" key="3">
    <source>
        <dbReference type="EMBL" id="AQK87056.1"/>
    </source>
</evidence>
<keyword evidence="2" id="KW-1133">Transmembrane helix</keyword>
<dbReference type="AlphaFoldDB" id="A0A1D6M7M9"/>
<dbReference type="InParanoid" id="A0A1D6M7M9"/>